<dbReference type="EMBL" id="LWAJ01000163">
    <property type="protein sequence ID" value="KZL49522.1"/>
    <property type="molecule type" value="Genomic_DNA"/>
</dbReference>
<dbReference type="AlphaFoldDB" id="A0A166JCD3"/>
<reference evidence="2 3" key="1">
    <citation type="submission" date="2016-04" db="EMBL/GenBank/DDBJ databases">
        <title>Draft Genome Assembly of the Bloom-forming Cyanobacterium Nodularia spumigena Strain CENA596 in Shrimp Production Ponds.</title>
        <authorList>
            <person name="Popin R.V."/>
            <person name="Rigonato J."/>
            <person name="Abreu V.A."/>
            <person name="Andreote A.P."/>
            <person name="Silveira S.B."/>
            <person name="Odebrecht C."/>
            <person name="Fiore M.F."/>
        </authorList>
    </citation>
    <scope>NUCLEOTIDE SEQUENCE [LARGE SCALE GENOMIC DNA]</scope>
    <source>
        <strain evidence="2 3">CENA596</strain>
    </source>
</reference>
<gene>
    <name evidence="2" type="ORF">A2T98_12365</name>
</gene>
<keyword evidence="1" id="KW-0812">Transmembrane</keyword>
<evidence type="ECO:0000313" key="3">
    <source>
        <dbReference type="Proteomes" id="UP000076555"/>
    </source>
</evidence>
<proteinExistence type="predicted"/>
<accession>A0A166JCD3</accession>
<sequence length="104" mass="12065">MCSLISCLDLLDTIKKYLVMFAYISSNGNAGLTAFIWLKTRMLFQQKIETIITLCNNHIKCDLCAYYVSKIFPTHIQSYIESFCLKNYIKPGKRAKYTWMCGNL</sequence>
<dbReference type="Proteomes" id="UP000076555">
    <property type="component" value="Unassembled WGS sequence"/>
</dbReference>
<name>A0A166JCD3_NODSP</name>
<comment type="caution">
    <text evidence="2">The sequence shown here is derived from an EMBL/GenBank/DDBJ whole genome shotgun (WGS) entry which is preliminary data.</text>
</comment>
<keyword evidence="1" id="KW-1133">Transmembrane helix</keyword>
<evidence type="ECO:0000313" key="2">
    <source>
        <dbReference type="EMBL" id="KZL49522.1"/>
    </source>
</evidence>
<evidence type="ECO:0000256" key="1">
    <source>
        <dbReference type="SAM" id="Phobius"/>
    </source>
</evidence>
<keyword evidence="1" id="KW-0472">Membrane</keyword>
<organism evidence="2 3">
    <name type="scientific">Nodularia spumigena CENA596</name>
    <dbReference type="NCBI Taxonomy" id="1819295"/>
    <lineage>
        <taxon>Bacteria</taxon>
        <taxon>Bacillati</taxon>
        <taxon>Cyanobacteriota</taxon>
        <taxon>Cyanophyceae</taxon>
        <taxon>Nostocales</taxon>
        <taxon>Nodulariaceae</taxon>
        <taxon>Nodularia</taxon>
    </lineage>
</organism>
<protein>
    <submittedName>
        <fullName evidence="2">Uncharacterized protein</fullName>
    </submittedName>
</protein>
<feature type="transmembrane region" description="Helical" evidence="1">
    <location>
        <begin position="17"/>
        <end position="38"/>
    </location>
</feature>